<name>A0A9D1MV33_9FIRM</name>
<evidence type="ECO:0000256" key="8">
    <source>
        <dbReference type="SAM" id="Phobius"/>
    </source>
</evidence>
<proteinExistence type="inferred from homology"/>
<keyword evidence="7 8" id="KW-0472">Membrane</keyword>
<keyword evidence="5 8" id="KW-0812">Transmembrane</keyword>
<accession>A0A9D1MV33</accession>
<dbReference type="GO" id="GO:1903785">
    <property type="term" value="P:L-valine transmembrane transport"/>
    <property type="evidence" value="ECO:0007669"/>
    <property type="project" value="TreeGrafter"/>
</dbReference>
<evidence type="ECO:0000256" key="7">
    <source>
        <dbReference type="ARBA" id="ARBA00023136"/>
    </source>
</evidence>
<evidence type="ECO:0000256" key="6">
    <source>
        <dbReference type="ARBA" id="ARBA00022989"/>
    </source>
</evidence>
<keyword evidence="3" id="KW-0813">Transport</keyword>
<feature type="transmembrane region" description="Helical" evidence="8">
    <location>
        <begin position="12"/>
        <end position="32"/>
    </location>
</feature>
<evidence type="ECO:0000313" key="9">
    <source>
        <dbReference type="EMBL" id="HIU69671.1"/>
    </source>
</evidence>
<evidence type="ECO:0000256" key="3">
    <source>
        <dbReference type="ARBA" id="ARBA00022448"/>
    </source>
</evidence>
<feature type="transmembrane region" description="Helical" evidence="8">
    <location>
        <begin position="38"/>
        <end position="58"/>
    </location>
</feature>
<feature type="transmembrane region" description="Helical" evidence="8">
    <location>
        <begin position="70"/>
        <end position="89"/>
    </location>
</feature>
<feature type="transmembrane region" description="Helical" evidence="8">
    <location>
        <begin position="128"/>
        <end position="149"/>
    </location>
</feature>
<comment type="similarity">
    <text evidence="2">Belongs to the AzlC family.</text>
</comment>
<evidence type="ECO:0000313" key="10">
    <source>
        <dbReference type="Proteomes" id="UP000824125"/>
    </source>
</evidence>
<dbReference type="AlphaFoldDB" id="A0A9D1MV33"/>
<reference evidence="9" key="1">
    <citation type="submission" date="2020-10" db="EMBL/GenBank/DDBJ databases">
        <authorList>
            <person name="Gilroy R."/>
        </authorList>
    </citation>
    <scope>NUCLEOTIDE SEQUENCE</scope>
    <source>
        <strain evidence="9">CHK176-6737</strain>
    </source>
</reference>
<dbReference type="PANTHER" id="PTHR34979">
    <property type="entry name" value="INNER MEMBRANE PROTEIN YGAZ"/>
    <property type="match status" value="1"/>
</dbReference>
<evidence type="ECO:0000256" key="1">
    <source>
        <dbReference type="ARBA" id="ARBA00004651"/>
    </source>
</evidence>
<sequence length="231" mass="25426">MKKAELKEAFKDSLPVLAGYLVLGAGFGILLQSHGYNVWWALVMSVTIFAGSGQYLAVDLLAQAESLVTAALMTFMINARHFFYGLSMLERYKDTKPYKPYLIFGLTDETYSIACSKTFAEGMSPKKYYFYLTVLDHLYWIVGSVAGALAGSLIHFNSKGIEFSMTALFTVIFVQQWTSEKRHAPAIIGVACSAVCLLIFGPDSFIIPSMIAIAAVLLVGKKRLEGVREDG</sequence>
<dbReference type="Pfam" id="PF03591">
    <property type="entry name" value="AzlC"/>
    <property type="match status" value="1"/>
</dbReference>
<reference evidence="9" key="2">
    <citation type="journal article" date="2021" name="PeerJ">
        <title>Extensive microbial diversity within the chicken gut microbiome revealed by metagenomics and culture.</title>
        <authorList>
            <person name="Gilroy R."/>
            <person name="Ravi A."/>
            <person name="Getino M."/>
            <person name="Pursley I."/>
            <person name="Horton D.L."/>
            <person name="Alikhan N.F."/>
            <person name="Baker D."/>
            <person name="Gharbi K."/>
            <person name="Hall N."/>
            <person name="Watson M."/>
            <person name="Adriaenssens E.M."/>
            <person name="Foster-Nyarko E."/>
            <person name="Jarju S."/>
            <person name="Secka A."/>
            <person name="Antonio M."/>
            <person name="Oren A."/>
            <person name="Chaudhuri R.R."/>
            <person name="La Ragione R."/>
            <person name="Hildebrand F."/>
            <person name="Pallen M.J."/>
        </authorList>
    </citation>
    <scope>NUCLEOTIDE SEQUENCE</scope>
    <source>
        <strain evidence="9">CHK176-6737</strain>
    </source>
</reference>
<protein>
    <submittedName>
        <fullName evidence="9">AzlC family ABC transporter permease</fullName>
    </submittedName>
</protein>
<comment type="caution">
    <text evidence="9">The sequence shown here is derived from an EMBL/GenBank/DDBJ whole genome shotgun (WGS) entry which is preliminary data.</text>
</comment>
<dbReference type="EMBL" id="DVNM01000039">
    <property type="protein sequence ID" value="HIU69671.1"/>
    <property type="molecule type" value="Genomic_DNA"/>
</dbReference>
<comment type="subcellular location">
    <subcellularLocation>
        <location evidence="1">Cell membrane</location>
        <topology evidence="1">Multi-pass membrane protein</topology>
    </subcellularLocation>
</comment>
<feature type="transmembrane region" description="Helical" evidence="8">
    <location>
        <begin position="185"/>
        <end position="218"/>
    </location>
</feature>
<dbReference type="InterPro" id="IPR011606">
    <property type="entry name" value="Brnchd-chn_aa_trnsp_permease"/>
</dbReference>
<evidence type="ECO:0000256" key="4">
    <source>
        <dbReference type="ARBA" id="ARBA00022475"/>
    </source>
</evidence>
<dbReference type="GO" id="GO:0005886">
    <property type="term" value="C:plasma membrane"/>
    <property type="evidence" value="ECO:0007669"/>
    <property type="project" value="UniProtKB-SubCell"/>
</dbReference>
<dbReference type="Proteomes" id="UP000824125">
    <property type="component" value="Unassembled WGS sequence"/>
</dbReference>
<keyword evidence="6 8" id="KW-1133">Transmembrane helix</keyword>
<dbReference type="PANTHER" id="PTHR34979:SF1">
    <property type="entry name" value="INNER MEMBRANE PROTEIN YGAZ"/>
    <property type="match status" value="1"/>
</dbReference>
<evidence type="ECO:0000256" key="5">
    <source>
        <dbReference type="ARBA" id="ARBA00022692"/>
    </source>
</evidence>
<gene>
    <name evidence="9" type="ORF">IAD23_06935</name>
</gene>
<keyword evidence="4" id="KW-1003">Cell membrane</keyword>
<organism evidence="9 10">
    <name type="scientific">Candidatus Scybalenecus merdavium</name>
    <dbReference type="NCBI Taxonomy" id="2840939"/>
    <lineage>
        <taxon>Bacteria</taxon>
        <taxon>Bacillati</taxon>
        <taxon>Bacillota</taxon>
        <taxon>Clostridia</taxon>
        <taxon>Eubacteriales</taxon>
        <taxon>Oscillospiraceae</taxon>
        <taxon>Oscillospiraceae incertae sedis</taxon>
        <taxon>Candidatus Scybalenecus</taxon>
    </lineage>
</organism>
<evidence type="ECO:0000256" key="2">
    <source>
        <dbReference type="ARBA" id="ARBA00010735"/>
    </source>
</evidence>